<evidence type="ECO:0000313" key="3">
    <source>
        <dbReference type="Proteomes" id="UP000287394"/>
    </source>
</evidence>
<dbReference type="OrthoDB" id="3366103at2"/>
<feature type="region of interest" description="Disordered" evidence="1">
    <location>
        <begin position="722"/>
        <end position="859"/>
    </location>
</feature>
<organism evidence="2 3">
    <name type="scientific">Capsulimonas corticalis</name>
    <dbReference type="NCBI Taxonomy" id="2219043"/>
    <lineage>
        <taxon>Bacteria</taxon>
        <taxon>Bacillati</taxon>
        <taxon>Armatimonadota</taxon>
        <taxon>Armatimonadia</taxon>
        <taxon>Capsulimonadales</taxon>
        <taxon>Capsulimonadaceae</taxon>
        <taxon>Capsulimonas</taxon>
    </lineage>
</organism>
<feature type="compositionally biased region" description="Polar residues" evidence="1">
    <location>
        <begin position="957"/>
        <end position="974"/>
    </location>
</feature>
<feature type="compositionally biased region" description="Low complexity" evidence="1">
    <location>
        <begin position="736"/>
        <end position="747"/>
    </location>
</feature>
<feature type="compositionally biased region" description="Low complexity" evidence="1">
    <location>
        <begin position="756"/>
        <end position="772"/>
    </location>
</feature>
<proteinExistence type="predicted"/>
<feature type="region of interest" description="Disordered" evidence="1">
    <location>
        <begin position="957"/>
        <end position="1035"/>
    </location>
</feature>
<protein>
    <submittedName>
        <fullName evidence="2">Uncharacterized protein</fullName>
    </submittedName>
</protein>
<name>A0A402CNJ2_9BACT</name>
<gene>
    <name evidence="2" type="ORF">CCAX7_53740</name>
</gene>
<sequence length="1572" mass="167240">MPNTIVKSQPRGYPVTRLSNGRLISQDPGLVNTPIYNAAANNGGLSLRVYDPASNTTHTIFNNGKTADFDRHGRLMDRAGVQNARNINQMSYEAATGTTPYSAPRPVSAAIRPSPPAPIPLRPALPQTRIRKDKTGFTIVTAPNGSVKYFDPKGNPSTAQAWGAAFRLHGQSFAGGPNPTIEVLKTGLGETRHQISKMWNGATDLAGQSIGNLGEYLGNGLLALQGRLTGNQNEVNAAREGQQKNRDALHDLASQMTPGTFKDIAQASGQASANDWEDAWKTASAIPGKNAQAFKDDPQQWAMNFASAVAPFGENLLAKSASMTRLAAGFRAMGQTERAATLEARAAALKAIGNGMTLKPVTEAAEGVLTKIGSKVPGGVGKFVERTAETNARTARLAERQAATQDLNNDLKRMKSAPIDPRDVSAAVAKHPPSDKPTTLVVQRSDIPSPSLRASRVASKPAYAATPQNTSGFKQFMNDVSAGEVANAKSTGSKVHQIQDVLAQAGIPSDEAAATAANGIFGPELTSILDHYSGGVNVQGIVPGKGVAVNGAGDVAVHPTHTIVVDGEPADVAPVVKSVGAIASPDSVDAHRVLIPGETLGPNDTKSTMVQVSIPSGVSPDVAVNVAKDLAGHPDLVDRNGAPLISNPTIIHDADGAAVIHGSSIDSQRQYGTSAADFATDFGDKSDEISRVLDSFGLPASLSIHPTVTTTMPIALETAPSIFDKPVPGENPYVQSSESNPTSNSNSDAGGSQSYSADSGGPAPQGSSGGDAVDPPTPLDKATSRYADRRVQQAQDDPQGFSETHGDAVDPPDDAPPDPDITSNDAPSTERAPADAGALSDSGQDANDDDGLKPSAKSKLDAAADAAQARLKAQLKSDRLYSSNAFIPSQELARMMADAMIVATRVIVDGATDYTEWQKQMLKEAGDWVEPHLQFIWDETRRKLNLHTNADATSNLGAHATLSNPELSTTSFSDSAFDPNEDASGHPNRSQTIAQGPDADELSPQESQSSLGNPDDVVADNSTGSDDTSAPPPTHTELVAKYFGVDPEKLLTSIHKRLEDRKTLVDIDDPDDVKLQNDIATYGAFDLAKGNGAKKINSRTWRQTLTHDINAADTKKYGILWKSSRDKYNLALKAEQFRRSGAAGNFPQNVTASQARAMPKDSRGLPLNPDRSVHFPALEKLKQEKSIGAAEQTPPVNYTEIPFRNSHLIQPGDASASRVHPWDIYHAVNRTLKNIGGEITGGMIGGVGYDRSIAGHQYIPIHNDEINVLRDEHGIVAPDAGPQYFATKSRNGRVAAAASRPGTSTALHMLMDKGGGTLGILIGGHGMSRGGLNYGRAYRAEVKYAIETGRLRQTDLDALTRHIASKQKGLLTIKGEDLSGKIHTFDDWYKIAPQFNFGVRNAFYEALGDPSLAKKIGAPTDQEVLGGFNGYHNVATGHVVSLVHVEPGQGKANSTPELNKIHGFDPPIAENIAYNYPSRGYGHGVLETPFPGLLLYHDALLKYAISHGERYTGTTKNMMNWIANGGGAHLTKVTPEMISRIENWIQHPYDVEKWTIEDAKRARTDIKLKRNQ</sequence>
<dbReference type="Proteomes" id="UP000287394">
    <property type="component" value="Chromosome"/>
</dbReference>
<feature type="compositionally biased region" description="Basic and acidic residues" evidence="1">
    <location>
        <begin position="782"/>
        <end position="791"/>
    </location>
</feature>
<dbReference type="KEGG" id="ccot:CCAX7_53740"/>
<keyword evidence="3" id="KW-1185">Reference proteome</keyword>
<accession>A0A402CNJ2</accession>
<dbReference type="RefSeq" id="WP_125205751.1">
    <property type="nucleotide sequence ID" value="NZ_AP025739.1"/>
</dbReference>
<reference evidence="2 3" key="1">
    <citation type="journal article" date="2019" name="Int. J. Syst. Evol. Microbiol.">
        <title>Capsulimonas corticalis gen. nov., sp. nov., an aerobic capsulated bacterium, of a novel bacterial order, Capsulimonadales ord. nov., of the class Armatimonadia of the phylum Armatimonadetes.</title>
        <authorList>
            <person name="Li J."/>
            <person name="Kudo C."/>
            <person name="Tonouchi A."/>
        </authorList>
    </citation>
    <scope>NUCLEOTIDE SEQUENCE [LARGE SCALE GENOMIC DNA]</scope>
    <source>
        <strain evidence="2 3">AX-7</strain>
    </source>
</reference>
<evidence type="ECO:0000256" key="1">
    <source>
        <dbReference type="SAM" id="MobiDB-lite"/>
    </source>
</evidence>
<evidence type="ECO:0000313" key="2">
    <source>
        <dbReference type="EMBL" id="BDI33323.1"/>
    </source>
</evidence>
<dbReference type="EMBL" id="AP025739">
    <property type="protein sequence ID" value="BDI33323.1"/>
    <property type="molecule type" value="Genomic_DNA"/>
</dbReference>